<evidence type="ECO:0000313" key="3">
    <source>
        <dbReference type="Proteomes" id="UP001597441"/>
    </source>
</evidence>
<feature type="domain" description="VapC45 PIN like" evidence="1">
    <location>
        <begin position="3"/>
        <end position="90"/>
    </location>
</feature>
<accession>A0ABW5JVN1</accession>
<sequence>MTKIYIDENFAPQLANGLDVFQKHLNQKEKYKVEVLSIKQEFGKGALDEHWIPIAGKQKAVVITQDLRIQTTRHQNELYKKHGLGVVFFKPPSDGYSFWEMVEQLVKRWPEIKNKTKLNRPFAFRCRSRGNLEKLS</sequence>
<comment type="caution">
    <text evidence="2">The sequence shown here is derived from an EMBL/GenBank/DDBJ whole genome shotgun (WGS) entry which is preliminary data.</text>
</comment>
<evidence type="ECO:0000313" key="2">
    <source>
        <dbReference type="EMBL" id="MFD2536610.1"/>
    </source>
</evidence>
<gene>
    <name evidence="2" type="ORF">ACFSQS_15980</name>
</gene>
<dbReference type="InterPro" id="IPR041375">
    <property type="entry name" value="VapC45_PIN-like"/>
</dbReference>
<evidence type="ECO:0000259" key="1">
    <source>
        <dbReference type="Pfam" id="PF18478"/>
    </source>
</evidence>
<name>A0ABW5JVN1_9FLAO</name>
<organism evidence="2 3">
    <name type="scientific">Gelatiniphilus marinus</name>
    <dbReference type="NCBI Taxonomy" id="1759464"/>
    <lineage>
        <taxon>Bacteria</taxon>
        <taxon>Pseudomonadati</taxon>
        <taxon>Bacteroidota</taxon>
        <taxon>Flavobacteriia</taxon>
        <taxon>Flavobacteriales</taxon>
        <taxon>Flavobacteriaceae</taxon>
        <taxon>Gelatiniphilus</taxon>
    </lineage>
</organism>
<dbReference type="Pfam" id="PF18478">
    <property type="entry name" value="PIN_10"/>
    <property type="match status" value="1"/>
</dbReference>
<dbReference type="Proteomes" id="UP001597441">
    <property type="component" value="Unassembled WGS sequence"/>
</dbReference>
<proteinExistence type="predicted"/>
<dbReference type="EMBL" id="JBHULK010000014">
    <property type="protein sequence ID" value="MFD2536610.1"/>
    <property type="molecule type" value="Genomic_DNA"/>
</dbReference>
<dbReference type="RefSeq" id="WP_388021209.1">
    <property type="nucleotide sequence ID" value="NZ_JBHUDT010000013.1"/>
</dbReference>
<keyword evidence="3" id="KW-1185">Reference proteome</keyword>
<reference evidence="3" key="1">
    <citation type="journal article" date="2019" name="Int. J. Syst. Evol. Microbiol.">
        <title>The Global Catalogue of Microorganisms (GCM) 10K type strain sequencing project: providing services to taxonomists for standard genome sequencing and annotation.</title>
        <authorList>
            <consortium name="The Broad Institute Genomics Platform"/>
            <consortium name="The Broad Institute Genome Sequencing Center for Infectious Disease"/>
            <person name="Wu L."/>
            <person name="Ma J."/>
        </authorList>
    </citation>
    <scope>NUCLEOTIDE SEQUENCE [LARGE SCALE GENOMIC DNA]</scope>
    <source>
        <strain evidence="3">KCTC 42903</strain>
    </source>
</reference>
<protein>
    <recommendedName>
        <fullName evidence="1">VapC45 PIN like domain-containing protein</fullName>
    </recommendedName>
</protein>